<dbReference type="InParanoid" id="D2VSQ9"/>
<proteinExistence type="predicted"/>
<dbReference type="PRINTS" id="PR00449">
    <property type="entry name" value="RASTRNSFRMNG"/>
</dbReference>
<dbReference type="SMART" id="SM00173">
    <property type="entry name" value="RAS"/>
    <property type="match status" value="1"/>
</dbReference>
<dbReference type="EMBL" id="GG738894">
    <property type="protein sequence ID" value="EFC40237.1"/>
    <property type="molecule type" value="Genomic_DNA"/>
</dbReference>
<dbReference type="InterPro" id="IPR027417">
    <property type="entry name" value="P-loop_NTPase"/>
</dbReference>
<dbReference type="RefSeq" id="XP_002672981.1">
    <property type="nucleotide sequence ID" value="XM_002672935.1"/>
</dbReference>
<name>D2VSQ9_NAEGR</name>
<evidence type="ECO:0000256" key="1">
    <source>
        <dbReference type="ARBA" id="ARBA00022741"/>
    </source>
</evidence>
<evidence type="ECO:0000313" key="4">
    <source>
        <dbReference type="EMBL" id="EFC40237.1"/>
    </source>
</evidence>
<dbReference type="Gene3D" id="3.40.50.300">
    <property type="entry name" value="P-loop containing nucleotide triphosphate hydrolases"/>
    <property type="match status" value="1"/>
</dbReference>
<accession>D2VSQ9</accession>
<evidence type="ECO:0000313" key="5">
    <source>
        <dbReference type="Proteomes" id="UP000006671"/>
    </source>
</evidence>
<dbReference type="CDD" id="cd00157">
    <property type="entry name" value="Rho"/>
    <property type="match status" value="1"/>
</dbReference>
<keyword evidence="2" id="KW-0342">GTP-binding</keyword>
<dbReference type="InterPro" id="IPR001806">
    <property type="entry name" value="Small_GTPase"/>
</dbReference>
<reference evidence="4 5" key="1">
    <citation type="journal article" date="2010" name="Cell">
        <title>The genome of Naegleria gruberi illuminates early eukaryotic versatility.</title>
        <authorList>
            <person name="Fritz-Laylin L.K."/>
            <person name="Prochnik S.E."/>
            <person name="Ginger M.L."/>
            <person name="Dacks J.B."/>
            <person name="Carpenter M.L."/>
            <person name="Field M.C."/>
            <person name="Kuo A."/>
            <person name="Paredez A."/>
            <person name="Chapman J."/>
            <person name="Pham J."/>
            <person name="Shu S."/>
            <person name="Neupane R."/>
            <person name="Cipriano M."/>
            <person name="Mancuso J."/>
            <person name="Tu H."/>
            <person name="Salamov A."/>
            <person name="Lindquist E."/>
            <person name="Shapiro H."/>
            <person name="Lucas S."/>
            <person name="Grigoriev I.V."/>
            <person name="Cande W.Z."/>
            <person name="Fulton C."/>
            <person name="Rokhsar D.S."/>
            <person name="Dawson S.C."/>
        </authorList>
    </citation>
    <scope>NUCLEOTIDE SEQUENCE [LARGE SCALE GENOMIC DNA]</scope>
    <source>
        <strain evidence="4 5">NEG-M</strain>
    </source>
</reference>
<organism evidence="5">
    <name type="scientific">Naegleria gruberi</name>
    <name type="common">Amoeba</name>
    <dbReference type="NCBI Taxonomy" id="5762"/>
    <lineage>
        <taxon>Eukaryota</taxon>
        <taxon>Discoba</taxon>
        <taxon>Heterolobosea</taxon>
        <taxon>Tetramitia</taxon>
        <taxon>Eutetramitia</taxon>
        <taxon>Vahlkampfiidae</taxon>
        <taxon>Naegleria</taxon>
    </lineage>
</organism>
<dbReference type="OrthoDB" id="10020961at2759"/>
<keyword evidence="5" id="KW-1185">Reference proteome</keyword>
<dbReference type="KEGG" id="ngr:NAEGRDRAFT_72028"/>
<dbReference type="eggNOG" id="KOG0393">
    <property type="taxonomic scope" value="Eukaryota"/>
</dbReference>
<dbReference type="GeneID" id="8860056"/>
<dbReference type="PROSITE" id="PS51421">
    <property type="entry name" value="RAS"/>
    <property type="match status" value="1"/>
</dbReference>
<dbReference type="GO" id="GO:0007264">
    <property type="term" value="P:small GTPase-mediated signal transduction"/>
    <property type="evidence" value="ECO:0007669"/>
    <property type="project" value="InterPro"/>
</dbReference>
<dbReference type="InterPro" id="IPR003578">
    <property type="entry name" value="Small_GTPase_Rho"/>
</dbReference>
<dbReference type="SMART" id="SM00174">
    <property type="entry name" value="RHO"/>
    <property type="match status" value="1"/>
</dbReference>
<dbReference type="PROSITE" id="PS50181">
    <property type="entry name" value="FBOX"/>
    <property type="match status" value="1"/>
</dbReference>
<gene>
    <name evidence="4" type="ORF">NAEGRDRAFT_72028</name>
</gene>
<dbReference type="InterPro" id="IPR001810">
    <property type="entry name" value="F-box_dom"/>
</dbReference>
<sequence>MIHKKQKQSEFNINNSVLNDDIFRLVLSFLQITDLCKLQLASKQLRICQLTTEDQYWKDYYMERIHWFSEASKTNRWNKTTGTYDVVILQSELYTKHVEYTENYKQHLIELVGEWMINAEREQQELTREIEGYYAWNDIYVPKEDILNYKLNSNVTSSHYKIVLVGDDTVGKTSLLYTFSTDSFPQYEHLPTTSSDNYSKNCLVDERVCHLELHDSEGHYEFDRLRRYIYPGTDMFCICFSCSLETSLRNVYSKWIVEINRLHPNSLIILICTKTDLRDDPIKRRELLVKRHRKPSSTEQGILLARRMGCFTYVEVGAINNSGMADLHQVMVRGINMWNDPAFKKKQKKSCHLQ</sequence>
<dbReference type="InterPro" id="IPR036047">
    <property type="entry name" value="F-box-like_dom_sf"/>
</dbReference>
<dbReference type="SUPFAM" id="SSF81383">
    <property type="entry name" value="F-box domain"/>
    <property type="match status" value="1"/>
</dbReference>
<dbReference type="VEuPathDB" id="AmoebaDB:NAEGRDRAFT_72028"/>
<dbReference type="Pfam" id="PF00071">
    <property type="entry name" value="Ras"/>
    <property type="match status" value="1"/>
</dbReference>
<dbReference type="InterPro" id="IPR005225">
    <property type="entry name" value="Small_GTP-bd"/>
</dbReference>
<evidence type="ECO:0000256" key="2">
    <source>
        <dbReference type="ARBA" id="ARBA00023134"/>
    </source>
</evidence>
<dbReference type="SUPFAM" id="SSF52540">
    <property type="entry name" value="P-loop containing nucleoside triphosphate hydrolases"/>
    <property type="match status" value="1"/>
</dbReference>
<dbReference type="GO" id="GO:0003924">
    <property type="term" value="F:GTPase activity"/>
    <property type="evidence" value="ECO:0007669"/>
    <property type="project" value="InterPro"/>
</dbReference>
<dbReference type="GO" id="GO:0005525">
    <property type="term" value="F:GTP binding"/>
    <property type="evidence" value="ECO:0007669"/>
    <property type="project" value="UniProtKB-KW"/>
</dbReference>
<dbReference type="Gene3D" id="1.20.1280.50">
    <property type="match status" value="1"/>
</dbReference>
<dbReference type="STRING" id="5762.D2VSQ9"/>
<dbReference type="PROSITE" id="PS51420">
    <property type="entry name" value="RHO"/>
    <property type="match status" value="1"/>
</dbReference>
<dbReference type="AlphaFoldDB" id="D2VSQ9"/>
<dbReference type="SMART" id="SM00175">
    <property type="entry name" value="RAB"/>
    <property type="match status" value="1"/>
</dbReference>
<dbReference type="PROSITE" id="PS51419">
    <property type="entry name" value="RAB"/>
    <property type="match status" value="1"/>
</dbReference>
<evidence type="ECO:0000259" key="3">
    <source>
        <dbReference type="PROSITE" id="PS50181"/>
    </source>
</evidence>
<dbReference type="PANTHER" id="PTHR24072">
    <property type="entry name" value="RHO FAMILY GTPASE"/>
    <property type="match status" value="1"/>
</dbReference>
<feature type="domain" description="F-box" evidence="3">
    <location>
        <begin position="12"/>
        <end position="60"/>
    </location>
</feature>
<dbReference type="CDD" id="cd09917">
    <property type="entry name" value="F-box_SF"/>
    <property type="match status" value="1"/>
</dbReference>
<dbReference type="Proteomes" id="UP000006671">
    <property type="component" value="Unassembled WGS sequence"/>
</dbReference>
<dbReference type="NCBIfam" id="TIGR00231">
    <property type="entry name" value="small_GTP"/>
    <property type="match status" value="1"/>
</dbReference>
<keyword evidence="1" id="KW-0547">Nucleotide-binding</keyword>
<protein>
    <submittedName>
        <fullName evidence="4">Rho GTPase</fullName>
    </submittedName>
</protein>